<feature type="transmembrane region" description="Helical" evidence="1">
    <location>
        <begin position="463"/>
        <end position="486"/>
    </location>
</feature>
<dbReference type="Gene3D" id="3.30.70.1320">
    <property type="entry name" value="Multidrug efflux transporter AcrB pore domain like"/>
    <property type="match status" value="1"/>
</dbReference>
<keyword evidence="1" id="KW-0472">Membrane</keyword>
<dbReference type="PRINTS" id="PR00702">
    <property type="entry name" value="ACRIFLAVINRP"/>
</dbReference>
<reference evidence="3" key="1">
    <citation type="submission" date="2012-06" db="EMBL/GenBank/DDBJ databases">
        <title>The complete genome of Flexibacter litoralis DSM 6794.</title>
        <authorList>
            <person name="Lucas S."/>
            <person name="Copeland A."/>
            <person name="Lapidus A."/>
            <person name="Glavina del Rio T."/>
            <person name="Dalin E."/>
            <person name="Tice H."/>
            <person name="Bruce D."/>
            <person name="Goodwin L."/>
            <person name="Pitluck S."/>
            <person name="Peters L."/>
            <person name="Ovchinnikova G."/>
            <person name="Lu M."/>
            <person name="Kyrpides N."/>
            <person name="Mavromatis K."/>
            <person name="Ivanova N."/>
            <person name="Brettin T."/>
            <person name="Detter J.C."/>
            <person name="Han C."/>
            <person name="Larimer F."/>
            <person name="Land M."/>
            <person name="Hauser L."/>
            <person name="Markowitz V."/>
            <person name="Cheng J.-F."/>
            <person name="Hugenholtz P."/>
            <person name="Woyke T."/>
            <person name="Wu D."/>
            <person name="Spring S."/>
            <person name="Lang E."/>
            <person name="Kopitz M."/>
            <person name="Brambilla E."/>
            <person name="Klenk H.-P."/>
            <person name="Eisen J.A."/>
        </authorList>
    </citation>
    <scope>NUCLEOTIDE SEQUENCE [LARGE SCALE GENOMIC DNA]</scope>
    <source>
        <strain evidence="3">ATCC 23117 / DSM 6794 / NBRC 15988 / NCIMB 1366 / Sio-4</strain>
    </source>
</reference>
<dbReference type="Gene3D" id="3.30.70.1440">
    <property type="entry name" value="Multidrug efflux transporter AcrB pore domain"/>
    <property type="match status" value="1"/>
</dbReference>
<accession>I4AGE4</accession>
<dbReference type="PANTHER" id="PTHR32063:SF0">
    <property type="entry name" value="SWARMING MOTILITY PROTEIN SWRC"/>
    <property type="match status" value="1"/>
</dbReference>
<feature type="transmembrane region" description="Helical" evidence="1">
    <location>
        <begin position="886"/>
        <end position="906"/>
    </location>
</feature>
<name>I4AGE4_BERLS</name>
<dbReference type="AlphaFoldDB" id="I4AGE4"/>
<dbReference type="Gene3D" id="3.30.70.1430">
    <property type="entry name" value="Multidrug efflux transporter AcrB pore domain"/>
    <property type="match status" value="2"/>
</dbReference>
<feature type="transmembrane region" description="Helical" evidence="1">
    <location>
        <begin position="958"/>
        <end position="977"/>
    </location>
</feature>
<feature type="transmembrane region" description="Helical" evidence="1">
    <location>
        <begin position="912"/>
        <end position="937"/>
    </location>
</feature>
<dbReference type="GO" id="GO:0005886">
    <property type="term" value="C:plasma membrane"/>
    <property type="evidence" value="ECO:0007669"/>
    <property type="project" value="TreeGrafter"/>
</dbReference>
<feature type="transmembrane region" description="Helical" evidence="1">
    <location>
        <begin position="431"/>
        <end position="457"/>
    </location>
</feature>
<keyword evidence="1" id="KW-0812">Transmembrane</keyword>
<dbReference type="PANTHER" id="PTHR32063">
    <property type="match status" value="1"/>
</dbReference>
<evidence type="ECO:0000256" key="1">
    <source>
        <dbReference type="SAM" id="Phobius"/>
    </source>
</evidence>
<dbReference type="PATRIC" id="fig|880071.3.peg.531"/>
<keyword evidence="1" id="KW-1133">Transmembrane helix</keyword>
<dbReference type="Proteomes" id="UP000006054">
    <property type="component" value="Chromosome"/>
</dbReference>
<dbReference type="HOGENOM" id="CLU_002755_1_2_10"/>
<dbReference type="SUPFAM" id="SSF82714">
    <property type="entry name" value="Multidrug efflux transporter AcrB TolC docking domain, DN and DC subdomains"/>
    <property type="match status" value="2"/>
</dbReference>
<dbReference type="KEGG" id="fli:Fleli_0562"/>
<dbReference type="Gene3D" id="1.20.1640.10">
    <property type="entry name" value="Multidrug efflux transporter AcrB transmembrane domain"/>
    <property type="match status" value="2"/>
</dbReference>
<dbReference type="SUPFAM" id="SSF82866">
    <property type="entry name" value="Multidrug efflux transporter AcrB transmembrane domain"/>
    <property type="match status" value="2"/>
</dbReference>
<dbReference type="InterPro" id="IPR001036">
    <property type="entry name" value="Acrflvin-R"/>
</dbReference>
<dbReference type="GO" id="GO:0042910">
    <property type="term" value="F:xenobiotic transmembrane transporter activity"/>
    <property type="evidence" value="ECO:0007669"/>
    <property type="project" value="TreeGrafter"/>
</dbReference>
<dbReference type="Gene3D" id="3.30.2090.10">
    <property type="entry name" value="Multidrug efflux transporter AcrB TolC docking domain, DN and DC subdomains"/>
    <property type="match status" value="2"/>
</dbReference>
<feature type="transmembrane region" description="Helical" evidence="1">
    <location>
        <begin position="531"/>
        <end position="548"/>
    </location>
</feature>
<keyword evidence="3" id="KW-1185">Reference proteome</keyword>
<dbReference type="STRING" id="880071.Fleli_0562"/>
<gene>
    <name evidence="2" type="ordered locus">Fleli_0562</name>
</gene>
<dbReference type="OrthoDB" id="9798415at2"/>
<dbReference type="SUPFAM" id="SSF82693">
    <property type="entry name" value="Multidrug efflux transporter AcrB pore domain, PN1, PN2, PC1 and PC2 subdomains"/>
    <property type="match status" value="3"/>
</dbReference>
<protein>
    <submittedName>
        <fullName evidence="2">Cation/multidrug efflux pump</fullName>
    </submittedName>
</protein>
<evidence type="ECO:0000313" key="3">
    <source>
        <dbReference type="Proteomes" id="UP000006054"/>
    </source>
</evidence>
<dbReference type="EMBL" id="CP003345">
    <property type="protein sequence ID" value="AFM03029.1"/>
    <property type="molecule type" value="Genomic_DNA"/>
</dbReference>
<dbReference type="eggNOG" id="COG0841">
    <property type="taxonomic scope" value="Bacteria"/>
</dbReference>
<proteinExistence type="predicted"/>
<feature type="transmembrane region" description="Helical" evidence="1">
    <location>
        <begin position="989"/>
        <end position="1014"/>
    </location>
</feature>
<dbReference type="InterPro" id="IPR027463">
    <property type="entry name" value="AcrB_DN_DC_subdom"/>
</dbReference>
<evidence type="ECO:0000313" key="2">
    <source>
        <dbReference type="EMBL" id="AFM03029.1"/>
    </source>
</evidence>
<dbReference type="Pfam" id="PF00873">
    <property type="entry name" value="ACR_tran"/>
    <property type="match status" value="1"/>
</dbReference>
<feature type="transmembrane region" description="Helical" evidence="1">
    <location>
        <begin position="360"/>
        <end position="380"/>
    </location>
</feature>
<dbReference type="RefSeq" id="WP_014796489.1">
    <property type="nucleotide sequence ID" value="NC_018018.1"/>
</dbReference>
<feature type="transmembrane region" description="Helical" evidence="1">
    <location>
        <begin position="856"/>
        <end position="879"/>
    </location>
</feature>
<organism evidence="2 3">
    <name type="scientific">Bernardetia litoralis (strain ATCC 23117 / DSM 6794 / NBRC 15988 / NCIMB 1366 / Fx l1 / Sio-4)</name>
    <name type="common">Flexibacter litoralis</name>
    <dbReference type="NCBI Taxonomy" id="880071"/>
    <lineage>
        <taxon>Bacteria</taxon>
        <taxon>Pseudomonadati</taxon>
        <taxon>Bacteroidota</taxon>
        <taxon>Cytophagia</taxon>
        <taxon>Cytophagales</taxon>
        <taxon>Bernardetiaceae</taxon>
        <taxon>Bernardetia</taxon>
    </lineage>
</organism>
<feature type="transmembrane region" description="Helical" evidence="1">
    <location>
        <begin position="386"/>
        <end position="410"/>
    </location>
</feature>
<sequence precursor="true">MSITELSVKRPSLILVLFTVLVFFGLQGYSTLTYELLPEINSPILSISTIYPGASPNEVESSVTKEIENAVSTLENLDKVNSISQESYSLVTVELKYGTDVDQAVQDAQTKIDAIASELPDDAEKPSIGKFSLNDMPILRIGATSDMDVVEFTSLFENKITSDLARIQGVAQVNIVGKEEREINVNVNGDKLNYYNLSLLQVSQAISAANLDFPTGSVKNDNQDISVRLSGKIKNLDQLRELIVTTMADGSNVFLRDIAEVYDTKKETTTISRINGKTSLGIEITKQSDGNTVEVSKQVRERLETLKTEYADINLDFTIASDSSIFTMEAADAVTHDLVIAVILVAVIMLLFLHSIRNAIIVMVAIPVSIITTFAVMSVAGFTLNLMSLLALSLVIGILVDDSIVVLENIQMYMEKGKSARQAALETWKEIGLSVVSITLVIIVVFLPIGMVSGIVADLLRQFSLVVVAATLISLLVSFTLTPFLASRFAKLTHLKKSNILDLPLIWFETFINGVKDGFESILIWTLNNKIITSVVIFAMVAASFLLLKNGFIGAEFAAQGDNGEFLVNIEMPKDTPIEQTNVVTREVEDYLAENPDVVNVFTTIGKGTGGATSSYLAELNVKLVPAEEREMTSKQYARSVKAELKKLIAGAKFTAAPVSMISGAATAPIQITLQGNDLDKMLEASENIQTAMKNVAGTSEVEPTVEGGNPEVDVAIDRDKMASLGLTLNVVGATMQNAFTGNTDTRFTEDNYEYDIRVQLDAFERQNQKDIKELAFLNNKGKLIRLSQFALVKESTGASRLERKDKIPSLTIESYVIGRPVGTVGADIEAAIAKMDLPAGITVSSGGDLENQSEAFGSLGSALVTSLLLVYLIMVALYDSWIQPFVVMFSIPVALIGALLALAMAMQNLSIFSILGIIMLVGLVVKNAILIVDFVNQLKRDGMESRAAIIEGTMERFRPILMTTIAMVIAMVPIAIASGAGSEWKNGLAWALIGGLTSSMILTLIIVPVAYLVSDRMTEKYENWKAKRKDAKLELTD</sequence>
<feature type="transmembrane region" description="Helical" evidence="1">
    <location>
        <begin position="333"/>
        <end position="353"/>
    </location>
</feature>